<name>A0A1T4L907_9FIRM</name>
<protein>
    <submittedName>
        <fullName evidence="2">Uncharacterized protein</fullName>
    </submittedName>
</protein>
<reference evidence="2 3" key="1">
    <citation type="submission" date="2017-02" db="EMBL/GenBank/DDBJ databases">
        <authorList>
            <person name="Peterson S.W."/>
        </authorList>
    </citation>
    <scope>NUCLEOTIDE SEQUENCE [LARGE SCALE GENOMIC DNA]</scope>
    <source>
        <strain evidence="2 3">ATCC 51222</strain>
    </source>
</reference>
<dbReference type="EMBL" id="FUWW01000007">
    <property type="protein sequence ID" value="SJZ51235.1"/>
    <property type="molecule type" value="Genomic_DNA"/>
</dbReference>
<dbReference type="Proteomes" id="UP000190657">
    <property type="component" value="Unassembled WGS sequence"/>
</dbReference>
<dbReference type="STRING" id="290054.SAMN02745114_00798"/>
<feature type="chain" id="PRO_5012843306" evidence="1">
    <location>
        <begin position="33"/>
        <end position="258"/>
    </location>
</feature>
<feature type="signal peptide" evidence="1">
    <location>
        <begin position="1"/>
        <end position="32"/>
    </location>
</feature>
<dbReference type="RefSeq" id="WP_078768287.1">
    <property type="nucleotide sequence ID" value="NZ_FUWW01000007.1"/>
</dbReference>
<gene>
    <name evidence="2" type="ORF">SAMN02745114_00798</name>
</gene>
<evidence type="ECO:0000256" key="1">
    <source>
        <dbReference type="SAM" id="SignalP"/>
    </source>
</evidence>
<evidence type="ECO:0000313" key="2">
    <source>
        <dbReference type="EMBL" id="SJZ51235.1"/>
    </source>
</evidence>
<organism evidence="2 3">
    <name type="scientific">Eubacterium coprostanoligenes</name>
    <dbReference type="NCBI Taxonomy" id="290054"/>
    <lineage>
        <taxon>Bacteria</taxon>
        <taxon>Bacillati</taxon>
        <taxon>Bacillota</taxon>
        <taxon>Clostridia</taxon>
        <taxon>Eubacteriales</taxon>
        <taxon>Eubacteriaceae</taxon>
        <taxon>Eubacterium</taxon>
    </lineage>
</organism>
<keyword evidence="3" id="KW-1185">Reference proteome</keyword>
<sequence>MKNKMFKRVISVILAICCIVSTLAFTNISALAASNARNKAYSKVVTSLVNQYGKAKYSHNDNAILGVNCVELIDFNNDGKDEMLVTYTTVSEKSEEFNCVLYYRIYAFIDKKAKCVKKGIYGKGVEIGERGGVFLCYTNKGVLLVTEKSDYDFEQEKDYYYVTSYSFNGKKVKAKDKLSSLYDGKTDKSTRKINGKAASEKEFLNKKKTLLFDRFDAEKKGQIIYKKGKVKLILTDSYEKKNRSMIISRVNKNIANLK</sequence>
<keyword evidence="1" id="KW-0732">Signal</keyword>
<dbReference type="OrthoDB" id="2011777at2"/>
<proteinExistence type="predicted"/>
<accession>A0A1T4L907</accession>
<evidence type="ECO:0000313" key="3">
    <source>
        <dbReference type="Proteomes" id="UP000190657"/>
    </source>
</evidence>
<dbReference type="AlphaFoldDB" id="A0A1T4L907"/>